<evidence type="ECO:0000313" key="7">
    <source>
        <dbReference type="Proteomes" id="UP000696931"/>
    </source>
</evidence>
<dbReference type="Proteomes" id="UP000696931">
    <property type="component" value="Unassembled WGS sequence"/>
</dbReference>
<evidence type="ECO:0000259" key="5">
    <source>
        <dbReference type="PROSITE" id="PS50851"/>
    </source>
</evidence>
<dbReference type="GO" id="GO:0005829">
    <property type="term" value="C:cytosol"/>
    <property type="evidence" value="ECO:0007669"/>
    <property type="project" value="TreeGrafter"/>
</dbReference>
<dbReference type="InterPro" id="IPR002545">
    <property type="entry name" value="CheW-lke_dom"/>
</dbReference>
<evidence type="ECO:0000256" key="4">
    <source>
        <dbReference type="ARBA" id="ARBA00022500"/>
    </source>
</evidence>
<comment type="caution">
    <text evidence="6">The sequence shown here is derived from an EMBL/GenBank/DDBJ whole genome shotgun (WGS) entry which is preliminary data.</text>
</comment>
<dbReference type="SUPFAM" id="SSF50341">
    <property type="entry name" value="CheW-like"/>
    <property type="match status" value="1"/>
</dbReference>
<dbReference type="SMART" id="SM00260">
    <property type="entry name" value="CheW"/>
    <property type="match status" value="1"/>
</dbReference>
<dbReference type="Pfam" id="PF01584">
    <property type="entry name" value="CheW"/>
    <property type="match status" value="1"/>
</dbReference>
<dbReference type="AlphaFoldDB" id="A0A933WC24"/>
<sequence length="162" mass="17841">MNDIPVQDVRSEDEGRRQFLTFTLGGEEYGVEILRVQEIKGFSAVTPIPNAPDYVKGVMNLRGTVVPVFDLRLKFGMERKDYDRFTVIVVVNVGARVVGLIVDSVSDVLDVEHDDLETSPDLGASVDTSILQGIARNNDRLITLLDIDRVVGEPRASVELAA</sequence>
<dbReference type="PROSITE" id="PS50851">
    <property type="entry name" value="CHEW"/>
    <property type="match status" value="1"/>
</dbReference>
<dbReference type="FunFam" id="2.40.50.180:FF:000002">
    <property type="entry name" value="Chemotaxis protein CheW"/>
    <property type="match status" value="1"/>
</dbReference>
<organism evidence="6 7">
    <name type="scientific">Eiseniibacteriota bacterium</name>
    <dbReference type="NCBI Taxonomy" id="2212470"/>
    <lineage>
        <taxon>Bacteria</taxon>
        <taxon>Candidatus Eiseniibacteriota</taxon>
    </lineage>
</organism>
<dbReference type="InterPro" id="IPR039315">
    <property type="entry name" value="CheW"/>
</dbReference>
<evidence type="ECO:0000313" key="6">
    <source>
        <dbReference type="EMBL" id="MBI5170879.1"/>
    </source>
</evidence>
<dbReference type="InterPro" id="IPR036061">
    <property type="entry name" value="CheW-like_dom_sf"/>
</dbReference>
<gene>
    <name evidence="6" type="ORF">HZA61_15425</name>
</gene>
<protein>
    <recommendedName>
        <fullName evidence="2">Chemotaxis protein CheW</fullName>
    </recommendedName>
</protein>
<evidence type="ECO:0000256" key="3">
    <source>
        <dbReference type="ARBA" id="ARBA00022490"/>
    </source>
</evidence>
<dbReference type="EMBL" id="JACRIW010000111">
    <property type="protein sequence ID" value="MBI5170879.1"/>
    <property type="molecule type" value="Genomic_DNA"/>
</dbReference>
<dbReference type="GO" id="GO:0007165">
    <property type="term" value="P:signal transduction"/>
    <property type="evidence" value="ECO:0007669"/>
    <property type="project" value="InterPro"/>
</dbReference>
<evidence type="ECO:0000256" key="1">
    <source>
        <dbReference type="ARBA" id="ARBA00004496"/>
    </source>
</evidence>
<dbReference type="CDD" id="cd00732">
    <property type="entry name" value="CheW"/>
    <property type="match status" value="1"/>
</dbReference>
<comment type="subcellular location">
    <subcellularLocation>
        <location evidence="1">Cytoplasm</location>
    </subcellularLocation>
</comment>
<evidence type="ECO:0000256" key="2">
    <source>
        <dbReference type="ARBA" id="ARBA00021483"/>
    </source>
</evidence>
<dbReference type="GO" id="GO:0006935">
    <property type="term" value="P:chemotaxis"/>
    <property type="evidence" value="ECO:0007669"/>
    <property type="project" value="UniProtKB-KW"/>
</dbReference>
<feature type="domain" description="CheW-like" evidence="5">
    <location>
        <begin position="16"/>
        <end position="156"/>
    </location>
</feature>
<keyword evidence="4" id="KW-0145">Chemotaxis</keyword>
<reference evidence="6" key="1">
    <citation type="submission" date="2020-07" db="EMBL/GenBank/DDBJ databases">
        <title>Huge and variable diversity of episymbiotic CPR bacteria and DPANN archaea in groundwater ecosystems.</title>
        <authorList>
            <person name="He C.Y."/>
            <person name="Keren R."/>
            <person name="Whittaker M."/>
            <person name="Farag I.F."/>
            <person name="Doudna J."/>
            <person name="Cate J.H.D."/>
            <person name="Banfield J.F."/>
        </authorList>
    </citation>
    <scope>NUCLEOTIDE SEQUENCE</scope>
    <source>
        <strain evidence="6">NC_groundwater_1813_Pr3_B-0.1um_71_17</strain>
    </source>
</reference>
<dbReference type="Gene3D" id="2.40.50.180">
    <property type="entry name" value="CheA-289, Domain 4"/>
    <property type="match status" value="1"/>
</dbReference>
<name>A0A933WC24_UNCEI</name>
<dbReference type="PANTHER" id="PTHR22617">
    <property type="entry name" value="CHEMOTAXIS SENSOR HISTIDINE KINASE-RELATED"/>
    <property type="match status" value="1"/>
</dbReference>
<accession>A0A933WC24</accession>
<dbReference type="PANTHER" id="PTHR22617:SF45">
    <property type="entry name" value="CHEMOTAXIS PROTEIN CHEW"/>
    <property type="match status" value="1"/>
</dbReference>
<proteinExistence type="predicted"/>
<keyword evidence="3" id="KW-0963">Cytoplasm</keyword>
<dbReference type="Gene3D" id="2.30.30.40">
    <property type="entry name" value="SH3 Domains"/>
    <property type="match status" value="1"/>
</dbReference>